<accession>A0ABV5KAZ4</accession>
<feature type="domain" description="ACT" evidence="8">
    <location>
        <begin position="684"/>
        <end position="755"/>
    </location>
</feature>
<keyword evidence="4 7" id="KW-0378">Hydrolase</keyword>
<dbReference type="Pfam" id="PF01966">
    <property type="entry name" value="HD"/>
    <property type="match status" value="1"/>
</dbReference>
<dbReference type="SUPFAM" id="SSF55021">
    <property type="entry name" value="ACT-like"/>
    <property type="match status" value="1"/>
</dbReference>
<evidence type="ECO:0000256" key="7">
    <source>
        <dbReference type="HAMAP-Rule" id="MF_00277"/>
    </source>
</evidence>
<keyword evidence="11" id="KW-1185">Reference proteome</keyword>
<evidence type="ECO:0000313" key="11">
    <source>
        <dbReference type="Proteomes" id="UP001589750"/>
    </source>
</evidence>
<comment type="domain">
    <text evidence="7">Has four distinct domains: an N-terminal nucleotidyltransferase (NT) domain responsible for UTase activity, a central HD domain that encodes UR activity, and two C-terminal ACT domains that seem to have a role in glutamine sensing.</text>
</comment>
<sequence>MTAAERATRTTEADELCSSAYAGCGGPDTGVAMVAVGGYGRAELAPYSDLDVVLVHDEGVELGGLAEQVWYPLWDSGARLDHSVRSLPEMLAAADADHRVASGLLDVRHVAGDPGLTLRLRTTTLAHWRRGARERLPEIRAASESRHRLMGELAHLSVPDLKEAEGGLRDATTLRGLVATWLVDVPHSDLERSRQVLLDVRDLVHGIAGRATDRVAPEMWAEIGTALGLPDTQPEGRAAQVLVREAGRRITHLTRLAWRRVDGVLTRPSSPKQPRRPMLEPLAPGVALSQGEVVLDRNADPAHDPLLLLRAATAAAERGLALAPPTAARLARDGAPLPDPWPEEARRLLVRLLASGRGLLEVWETLEETGALGSLLPEWERVRMLPHASVIHRFTVDRHVVETCIEASSLIRSVGRPDVLVVAALLHDIGKGGLTEHSVAGEPIARTVATRMGFDAEEVELISLLVRWHLLLAETATTRDPDDPATIELVTSRVGTTEALSLLSALTEADAKATSAKAWTSWRAGLVVDLARRAHAALDTGVALPAITTDDVLVPADLRPDAVAIEVEHLADGSRVTTIAHDRVGLLADFAAMFALQRVPIRAARVWAQGDHGVSVWEVASDEVDAAILRTKYDAIVGGRLDPGTRFASAASAPASGSASGSDPATGLAPSVVVRAEASEQATVLEVRAADRPGVVYLVCAALASLDVAVRSAHVDTLGPQAVDVFYLQEPSAGALSETRAAEAAHAVRAALTSS</sequence>
<evidence type="ECO:0000256" key="5">
    <source>
        <dbReference type="ARBA" id="ARBA00022842"/>
    </source>
</evidence>
<comment type="catalytic activity">
    <reaction evidence="7">
        <text>[protein-PII]-L-tyrosine + UTP = [protein-PII]-uridylyl-L-tyrosine + diphosphate</text>
        <dbReference type="Rhea" id="RHEA:13673"/>
        <dbReference type="Rhea" id="RHEA-COMP:12147"/>
        <dbReference type="Rhea" id="RHEA-COMP:12148"/>
        <dbReference type="ChEBI" id="CHEBI:33019"/>
        <dbReference type="ChEBI" id="CHEBI:46398"/>
        <dbReference type="ChEBI" id="CHEBI:46858"/>
        <dbReference type="ChEBI" id="CHEBI:90602"/>
        <dbReference type="EC" id="2.7.7.59"/>
    </reaction>
</comment>
<keyword evidence="2 7" id="KW-0548">Nucleotidyltransferase</keyword>
<dbReference type="InterPro" id="IPR045865">
    <property type="entry name" value="ACT-like_dom_sf"/>
</dbReference>
<dbReference type="Proteomes" id="UP001589750">
    <property type="component" value="Unassembled WGS sequence"/>
</dbReference>
<dbReference type="InterPro" id="IPR043519">
    <property type="entry name" value="NT_sf"/>
</dbReference>
<dbReference type="SMART" id="SM00471">
    <property type="entry name" value="HDc"/>
    <property type="match status" value="1"/>
</dbReference>
<dbReference type="CDD" id="cd05401">
    <property type="entry name" value="NT_GlnE_GlnD_like"/>
    <property type="match status" value="1"/>
</dbReference>
<evidence type="ECO:0000256" key="1">
    <source>
        <dbReference type="ARBA" id="ARBA00022679"/>
    </source>
</evidence>
<dbReference type="SUPFAM" id="SSF109604">
    <property type="entry name" value="HD-domain/PDEase-like"/>
    <property type="match status" value="1"/>
</dbReference>
<evidence type="ECO:0000256" key="6">
    <source>
        <dbReference type="ARBA" id="ARBA00023268"/>
    </source>
</evidence>
<comment type="cofactor">
    <cofactor evidence="7">
        <name>Mg(2+)</name>
        <dbReference type="ChEBI" id="CHEBI:18420"/>
    </cofactor>
</comment>
<proteinExistence type="inferred from homology"/>
<dbReference type="Gene3D" id="1.10.3090.10">
    <property type="entry name" value="cca-adding enzyme, domain 2"/>
    <property type="match status" value="1"/>
</dbReference>
<dbReference type="NCBIfam" id="NF002895">
    <property type="entry name" value="PRK03381.1"/>
    <property type="match status" value="1"/>
</dbReference>
<feature type="domain" description="HD" evidence="9">
    <location>
        <begin position="396"/>
        <end position="537"/>
    </location>
</feature>
<comment type="similarity">
    <text evidence="7">Belongs to the GlnD family.</text>
</comment>
<dbReference type="SUPFAM" id="SSF81301">
    <property type="entry name" value="Nucleotidyltransferase"/>
    <property type="match status" value="1"/>
</dbReference>
<comment type="function">
    <text evidence="7">Modifies, by uridylylation and deuridylylation, the PII regulatory proteins (GlnB and homologs), in response to the nitrogen status of the cell that GlnD senses through the glutamine level. Under low glutamine levels, catalyzes the conversion of the PII proteins and UTP to PII-UMP and PPi, while under higher glutamine levels, GlnD hydrolyzes PII-UMP to PII and UMP (deuridylylation). Thus, controls uridylylation state and activity of the PII proteins, and plays an important role in the regulation of nitrogen metabolism.</text>
</comment>
<comment type="caution">
    <text evidence="10">The sequence shown here is derived from an EMBL/GenBank/DDBJ whole genome shotgun (WGS) entry which is preliminary data.</text>
</comment>
<name>A0ABV5KAZ4_9ACTN</name>
<dbReference type="PROSITE" id="PS51831">
    <property type="entry name" value="HD"/>
    <property type="match status" value="1"/>
</dbReference>
<organism evidence="10 11">
    <name type="scientific">Nocardioides plantarum</name>
    <dbReference type="NCBI Taxonomy" id="29299"/>
    <lineage>
        <taxon>Bacteria</taxon>
        <taxon>Bacillati</taxon>
        <taxon>Actinomycetota</taxon>
        <taxon>Actinomycetes</taxon>
        <taxon>Propionibacteriales</taxon>
        <taxon>Nocardioidaceae</taxon>
        <taxon>Nocardioides</taxon>
    </lineage>
</organism>
<evidence type="ECO:0000256" key="4">
    <source>
        <dbReference type="ARBA" id="ARBA00022801"/>
    </source>
</evidence>
<gene>
    <name evidence="7" type="primary">glnD</name>
    <name evidence="10" type="ORF">ACFFRI_12520</name>
</gene>
<evidence type="ECO:0000259" key="9">
    <source>
        <dbReference type="PROSITE" id="PS51831"/>
    </source>
</evidence>
<dbReference type="GO" id="GO:0008773">
    <property type="term" value="F:[protein-PII] uridylyltransferase activity"/>
    <property type="evidence" value="ECO:0007669"/>
    <property type="project" value="UniProtKB-EC"/>
</dbReference>
<protein>
    <recommendedName>
        <fullName evidence="7">Bifunctional uridylyltransferase/uridylyl-removing enzyme</fullName>
        <shortName evidence="7">UTase/UR</shortName>
    </recommendedName>
    <alternativeName>
        <fullName evidence="7">Bifunctional [protein-PII] modification enzyme</fullName>
    </alternativeName>
    <alternativeName>
        <fullName evidence="7">Bifunctional nitrogen sensor protein</fullName>
    </alternativeName>
    <domain>
        <recommendedName>
            <fullName evidence="7">[Protein-PII] uridylyltransferase</fullName>
            <shortName evidence="7">PII uridylyltransferase</shortName>
            <shortName evidence="7">UTase</shortName>
            <ecNumber evidence="7">2.7.7.59</ecNumber>
        </recommendedName>
    </domain>
    <domain>
        <recommendedName>
            <fullName evidence="7">[Protein-PII]-UMP uridylyl-removing enzyme</fullName>
            <shortName evidence="7">UR</shortName>
            <ecNumber evidence="7">3.1.4.-</ecNumber>
        </recommendedName>
    </domain>
</protein>
<keyword evidence="1 7" id="KW-0808">Transferase</keyword>
<evidence type="ECO:0000313" key="10">
    <source>
        <dbReference type="EMBL" id="MFB9313870.1"/>
    </source>
</evidence>
<comment type="activity regulation">
    <text evidence="7">Uridylyltransferase (UTase) activity is inhibited by glutamine, while glutamine activates uridylyl-removing (UR) activity.</text>
</comment>
<dbReference type="PANTHER" id="PTHR47320:SF1">
    <property type="entry name" value="BIFUNCTIONAL URIDYLYLTRANSFERASE_URIDYLYL-REMOVING ENZYME"/>
    <property type="match status" value="1"/>
</dbReference>
<dbReference type="CDD" id="cd04899">
    <property type="entry name" value="ACT_ACR-UUR-like_2"/>
    <property type="match status" value="1"/>
</dbReference>
<dbReference type="InterPro" id="IPR002912">
    <property type="entry name" value="ACT_dom"/>
</dbReference>
<evidence type="ECO:0000259" key="8">
    <source>
        <dbReference type="PROSITE" id="PS51671"/>
    </source>
</evidence>
<dbReference type="PANTHER" id="PTHR47320">
    <property type="entry name" value="BIFUNCTIONAL URIDYLYLTRANSFERASE/URIDYLYL-REMOVING ENZYME"/>
    <property type="match status" value="1"/>
</dbReference>
<dbReference type="InterPro" id="IPR006674">
    <property type="entry name" value="HD_domain"/>
</dbReference>
<feature type="region of interest" description="Uridylyltransferase" evidence="7">
    <location>
        <begin position="1"/>
        <end position="281"/>
    </location>
</feature>
<keyword evidence="6 7" id="KW-0511">Multifunctional enzyme</keyword>
<keyword evidence="3" id="KW-0677">Repeat</keyword>
<comment type="caution">
    <text evidence="7">Lacks conserved residue(s) required for the propagation of feature annotation.</text>
</comment>
<dbReference type="EC" id="3.1.4.-" evidence="7"/>
<evidence type="ECO:0000256" key="3">
    <source>
        <dbReference type="ARBA" id="ARBA00022737"/>
    </source>
</evidence>
<dbReference type="RefSeq" id="WP_140010257.1">
    <property type="nucleotide sequence ID" value="NZ_JBHMDG010000014.1"/>
</dbReference>
<keyword evidence="5 7" id="KW-0460">Magnesium</keyword>
<comment type="catalytic activity">
    <reaction evidence="7">
        <text>[protein-PII]-uridylyl-L-tyrosine + H2O = [protein-PII]-L-tyrosine + UMP + H(+)</text>
        <dbReference type="Rhea" id="RHEA:48600"/>
        <dbReference type="Rhea" id="RHEA-COMP:12147"/>
        <dbReference type="Rhea" id="RHEA-COMP:12148"/>
        <dbReference type="ChEBI" id="CHEBI:15377"/>
        <dbReference type="ChEBI" id="CHEBI:15378"/>
        <dbReference type="ChEBI" id="CHEBI:46858"/>
        <dbReference type="ChEBI" id="CHEBI:57865"/>
        <dbReference type="ChEBI" id="CHEBI:90602"/>
    </reaction>
</comment>
<dbReference type="EC" id="2.7.7.59" evidence="7"/>
<reference evidence="10 11" key="1">
    <citation type="submission" date="2024-09" db="EMBL/GenBank/DDBJ databases">
        <authorList>
            <person name="Sun Q."/>
            <person name="Mori K."/>
        </authorList>
    </citation>
    <scope>NUCLEOTIDE SEQUENCE [LARGE SCALE GENOMIC DNA]</scope>
    <source>
        <strain evidence="10 11">JCM 9626</strain>
    </source>
</reference>
<dbReference type="CDD" id="cd00077">
    <property type="entry name" value="HDc"/>
    <property type="match status" value="1"/>
</dbReference>
<dbReference type="InterPro" id="IPR010043">
    <property type="entry name" value="UTase/UR"/>
</dbReference>
<dbReference type="InterPro" id="IPR003607">
    <property type="entry name" value="HD/PDEase_dom"/>
</dbReference>
<evidence type="ECO:0000256" key="2">
    <source>
        <dbReference type="ARBA" id="ARBA00022695"/>
    </source>
</evidence>
<dbReference type="HAMAP" id="MF_00277">
    <property type="entry name" value="PII_uridylyl_transf"/>
    <property type="match status" value="1"/>
</dbReference>
<dbReference type="EMBL" id="JBHMDG010000014">
    <property type="protein sequence ID" value="MFB9313870.1"/>
    <property type="molecule type" value="Genomic_DNA"/>
</dbReference>
<dbReference type="PROSITE" id="PS51671">
    <property type="entry name" value="ACT"/>
    <property type="match status" value="1"/>
</dbReference>